<dbReference type="OrthoDB" id="9860113at2"/>
<evidence type="ECO:0008006" key="4">
    <source>
        <dbReference type="Google" id="ProtNLM"/>
    </source>
</evidence>
<organism evidence="2 3">
    <name type="scientific">Flaviramulus basaltis</name>
    <dbReference type="NCBI Taxonomy" id="369401"/>
    <lineage>
        <taxon>Bacteria</taxon>
        <taxon>Pseudomonadati</taxon>
        <taxon>Bacteroidota</taxon>
        <taxon>Flavobacteriia</taxon>
        <taxon>Flavobacteriales</taxon>
        <taxon>Flavobacteriaceae</taxon>
        <taxon>Flaviramulus</taxon>
    </lineage>
</organism>
<keyword evidence="1" id="KW-0812">Transmembrane</keyword>
<gene>
    <name evidence="2" type="ORF">SAMN05428642_1021</name>
</gene>
<evidence type="ECO:0000313" key="3">
    <source>
        <dbReference type="Proteomes" id="UP000182544"/>
    </source>
</evidence>
<sequence>MKKINNFFLIIYSISFVIVWLFYIFWLDKKEFDLEFREKETTSAIIFNLGTDEIVEELYEGRQTNVHQVKYIEYSYFVDGKKYEYGSEYYGNNYSVSDEIQIEYVKSNPSNSKVRGLKNYSFNYFIRNLIMVSIFSLLLSIGIISIIDSLGKSEIFNRLLYKIRK</sequence>
<dbReference type="Proteomes" id="UP000182544">
    <property type="component" value="Unassembled WGS sequence"/>
</dbReference>
<accession>A0A1K2IGA6</accession>
<dbReference type="AlphaFoldDB" id="A0A1K2IGA6"/>
<keyword evidence="1" id="KW-1133">Transmembrane helix</keyword>
<name>A0A1K2IGA6_9FLAO</name>
<dbReference type="STRING" id="369401.SAMN05428642_1021"/>
<proteinExistence type="predicted"/>
<dbReference type="RefSeq" id="WP_072401020.1">
    <property type="nucleotide sequence ID" value="NZ_FPKV01000002.1"/>
</dbReference>
<evidence type="ECO:0000313" key="2">
    <source>
        <dbReference type="EMBL" id="SFZ91326.1"/>
    </source>
</evidence>
<reference evidence="2 3" key="1">
    <citation type="submission" date="2016-10" db="EMBL/GenBank/DDBJ databases">
        <authorList>
            <person name="de Groot N.N."/>
        </authorList>
    </citation>
    <scope>NUCLEOTIDE SEQUENCE [LARGE SCALE GENOMIC DNA]</scope>
    <source>
        <strain evidence="2 3">DSM 18180</strain>
    </source>
</reference>
<keyword evidence="3" id="KW-1185">Reference proteome</keyword>
<feature type="transmembrane region" description="Helical" evidence="1">
    <location>
        <begin position="7"/>
        <end position="26"/>
    </location>
</feature>
<feature type="transmembrane region" description="Helical" evidence="1">
    <location>
        <begin position="124"/>
        <end position="147"/>
    </location>
</feature>
<dbReference type="EMBL" id="FPKV01000002">
    <property type="protein sequence ID" value="SFZ91326.1"/>
    <property type="molecule type" value="Genomic_DNA"/>
</dbReference>
<keyword evidence="1" id="KW-0472">Membrane</keyword>
<protein>
    <recommendedName>
        <fullName evidence="4">DUF3592 domain-containing protein</fullName>
    </recommendedName>
</protein>
<evidence type="ECO:0000256" key="1">
    <source>
        <dbReference type="SAM" id="Phobius"/>
    </source>
</evidence>